<evidence type="ECO:0000313" key="2">
    <source>
        <dbReference type="EMBL" id="GLY85320.1"/>
    </source>
</evidence>
<dbReference type="Gene3D" id="3.40.50.410">
    <property type="entry name" value="von Willebrand factor, type A domain"/>
    <property type="match status" value="1"/>
</dbReference>
<comment type="caution">
    <text evidence="2">The sequence shown here is derived from an EMBL/GenBank/DDBJ whole genome shotgun (WGS) entry which is preliminary data.</text>
</comment>
<reference evidence="2" key="1">
    <citation type="submission" date="2023-03" db="EMBL/GenBank/DDBJ databases">
        <title>Actinoallomurus iriomotensis NBRC 103684.</title>
        <authorList>
            <person name="Ichikawa N."/>
            <person name="Sato H."/>
            <person name="Tonouchi N."/>
        </authorList>
    </citation>
    <scope>NUCLEOTIDE SEQUENCE</scope>
    <source>
        <strain evidence="2">NBRC 103684</strain>
    </source>
</reference>
<dbReference type="Pfam" id="PF00092">
    <property type="entry name" value="VWA"/>
    <property type="match status" value="1"/>
</dbReference>
<dbReference type="SUPFAM" id="SSF53850">
    <property type="entry name" value="Periplasmic binding protein-like II"/>
    <property type="match status" value="1"/>
</dbReference>
<feature type="domain" description="VWFA" evidence="1">
    <location>
        <begin position="333"/>
        <end position="530"/>
    </location>
</feature>
<name>A0A9W6RZW0_9ACTN</name>
<dbReference type="SMART" id="SM00327">
    <property type="entry name" value="VWA"/>
    <property type="match status" value="1"/>
</dbReference>
<dbReference type="PROSITE" id="PS50234">
    <property type="entry name" value="VWFA"/>
    <property type="match status" value="1"/>
</dbReference>
<gene>
    <name evidence="2" type="ORF">Airi02_032490</name>
</gene>
<keyword evidence="3" id="KW-1185">Reference proteome</keyword>
<accession>A0A9W6RZW0</accession>
<dbReference type="AlphaFoldDB" id="A0A9W6RZW0"/>
<dbReference type="InterPro" id="IPR036465">
    <property type="entry name" value="vWFA_dom_sf"/>
</dbReference>
<dbReference type="RefSeq" id="WP_285572162.1">
    <property type="nucleotide sequence ID" value="NZ_BSTK01000004.1"/>
</dbReference>
<dbReference type="SUPFAM" id="SSF53300">
    <property type="entry name" value="vWA-like"/>
    <property type="match status" value="1"/>
</dbReference>
<dbReference type="Pfam" id="PF13531">
    <property type="entry name" value="SBP_bac_11"/>
    <property type="match status" value="1"/>
</dbReference>
<organism evidence="2 3">
    <name type="scientific">Actinoallomurus iriomotensis</name>
    <dbReference type="NCBI Taxonomy" id="478107"/>
    <lineage>
        <taxon>Bacteria</taxon>
        <taxon>Bacillati</taxon>
        <taxon>Actinomycetota</taxon>
        <taxon>Actinomycetes</taxon>
        <taxon>Streptosporangiales</taxon>
        <taxon>Thermomonosporaceae</taxon>
        <taxon>Actinoallomurus</taxon>
    </lineage>
</organism>
<evidence type="ECO:0000259" key="1">
    <source>
        <dbReference type="PROSITE" id="PS50234"/>
    </source>
</evidence>
<proteinExistence type="predicted"/>
<dbReference type="EMBL" id="BSTK01000004">
    <property type="protein sequence ID" value="GLY85320.1"/>
    <property type="molecule type" value="Genomic_DNA"/>
</dbReference>
<evidence type="ECO:0000313" key="3">
    <source>
        <dbReference type="Proteomes" id="UP001165074"/>
    </source>
</evidence>
<dbReference type="InterPro" id="IPR002035">
    <property type="entry name" value="VWF_A"/>
</dbReference>
<protein>
    <recommendedName>
        <fullName evidence="1">VWFA domain-containing protein</fullName>
    </recommendedName>
</protein>
<dbReference type="Proteomes" id="UP001165074">
    <property type="component" value="Unassembled WGS sequence"/>
</dbReference>
<sequence>MAVAFALVLGLLLGVGGWMLTGGGSGCGHRVRLSVAADPAISPAISAMADRFGKDRCVTVTVAASTAADQADALAAGDTRRPDVWIPDSSLWLDITVGGRTTLPSAGTSVAASPMVFALPSGEIGRRGAILRQRSWQALADGGSGFALRLYDPLRTATGMASLLAVQRVTGSGDRALPAFSRLLQGAQATTTIESATELTSTITAASGQGPTPLLVLSEEALWQQNRRGSRTQGRFAALQAAGGMPNLDFPYVTVASDATVRRTAQDFLAALRSDAGVRAVHRIGLRSHDGTAGPELTSAGMARTAPAPVAVARPGAARMIRQTWRQMQLGIRGLALVDVSGSMLDPMPGSHDTRIQAVTHALSSGMALVPDDTEFGVWAFSTGLDHGLPYRQVVPVTELGTVTERGTGRALLQEKMARLRPKPDGDTGLYDSVLAAYQEMQKGYRADKFNFVLVLTDGRNDYDEGITLDTLLQRLRRNYDPRRPVSIITMGFGGDIDTEALGQIANVTQGAQYSIDDPKQIVQLFLRSTAMRACGKPGCAD</sequence>